<evidence type="ECO:0000313" key="1">
    <source>
        <dbReference type="EMBL" id="ABC41930.1"/>
    </source>
</evidence>
<dbReference type="GO" id="GO:0031297">
    <property type="term" value="P:replication fork processing"/>
    <property type="evidence" value="ECO:0007669"/>
    <property type="project" value="TreeGrafter"/>
</dbReference>
<dbReference type="GO" id="GO:0000729">
    <property type="term" value="P:DNA double-strand break processing"/>
    <property type="evidence" value="ECO:0007669"/>
    <property type="project" value="TreeGrafter"/>
</dbReference>
<dbReference type="AlphaFoldDB" id="Q2PNZ5"/>
<dbReference type="GO" id="GO:0044774">
    <property type="term" value="P:mitotic DNA integrity checkpoint signaling"/>
    <property type="evidence" value="ECO:0007669"/>
    <property type="project" value="TreeGrafter"/>
</dbReference>
<feature type="non-terminal residue" evidence="1">
    <location>
        <position position="101"/>
    </location>
</feature>
<dbReference type="GO" id="GO:0003697">
    <property type="term" value="F:single-stranded DNA binding"/>
    <property type="evidence" value="ECO:0007669"/>
    <property type="project" value="TreeGrafter"/>
</dbReference>
<feature type="non-terminal residue" evidence="1">
    <location>
        <position position="1"/>
    </location>
</feature>
<dbReference type="GO" id="GO:0003690">
    <property type="term" value="F:double-stranded DNA binding"/>
    <property type="evidence" value="ECO:0007669"/>
    <property type="project" value="TreeGrafter"/>
</dbReference>
<proteinExistence type="predicted"/>
<name>Q2PNZ5_9DIPT</name>
<dbReference type="GO" id="GO:0000793">
    <property type="term" value="C:condensed chromosome"/>
    <property type="evidence" value="ECO:0007669"/>
    <property type="project" value="TreeGrafter"/>
</dbReference>
<dbReference type="GO" id="GO:0015074">
    <property type="term" value="P:DNA integration"/>
    <property type="evidence" value="ECO:0007669"/>
    <property type="project" value="TreeGrafter"/>
</dbReference>
<dbReference type="InterPro" id="IPR001888">
    <property type="entry name" value="Transposase_1"/>
</dbReference>
<sequence length="101" mass="12034">TGDEKWVYYENPKRKAAYVDPGQPAPSQPKRDIHCDKVMLCIWWDMKGVVYYELLKPDQTINKERYRRQLNDLAHALDEKRPLIARKHHNVLFHDDNAPPH</sequence>
<dbReference type="GO" id="GO:0044547">
    <property type="term" value="F:DNA topoisomerase binding"/>
    <property type="evidence" value="ECO:0007669"/>
    <property type="project" value="TreeGrafter"/>
</dbReference>
<dbReference type="PANTHER" id="PTHR46060:SF2">
    <property type="entry name" value="HISTONE-LYSINE N-METHYLTRANSFERASE SETMAR"/>
    <property type="match status" value="1"/>
</dbReference>
<dbReference type="GO" id="GO:0005634">
    <property type="term" value="C:nucleus"/>
    <property type="evidence" value="ECO:0007669"/>
    <property type="project" value="TreeGrafter"/>
</dbReference>
<organism evidence="1">
    <name type="scientific">Sitodiplosis mosellana</name>
    <name type="common">orange wheat blossom midge</name>
    <dbReference type="NCBI Taxonomy" id="263140"/>
    <lineage>
        <taxon>Eukaryota</taxon>
        <taxon>Metazoa</taxon>
        <taxon>Ecdysozoa</taxon>
        <taxon>Arthropoda</taxon>
        <taxon>Hexapoda</taxon>
        <taxon>Insecta</taxon>
        <taxon>Pterygota</taxon>
        <taxon>Neoptera</taxon>
        <taxon>Endopterygota</taxon>
        <taxon>Diptera</taxon>
        <taxon>Nematocera</taxon>
        <taxon>Sciaroidea</taxon>
        <taxon>Cecidomyiidae</taxon>
        <taxon>Sitodiplosis</taxon>
    </lineage>
</organism>
<reference evidence="1" key="1">
    <citation type="submission" date="2005-12" db="EMBL/GenBank/DDBJ databases">
        <title>Identification of Mariner-like elements from Sitodiplosis mosellana (Diptera: Cecidomyiidae).</title>
        <authorList>
            <person name="Mittapalli O."/>
            <person name="Shukle R.H."/>
            <person name="Wise I.L."/>
        </authorList>
    </citation>
    <scope>NUCLEOTIDE SEQUENCE</scope>
</reference>
<dbReference type="Pfam" id="PF01359">
    <property type="entry name" value="Transposase_1"/>
    <property type="match status" value="1"/>
</dbReference>
<dbReference type="PANTHER" id="PTHR46060">
    <property type="entry name" value="MARINER MOS1 TRANSPOSASE-LIKE PROTEIN"/>
    <property type="match status" value="1"/>
</dbReference>
<dbReference type="GO" id="GO:0042800">
    <property type="term" value="F:histone H3K4 methyltransferase activity"/>
    <property type="evidence" value="ECO:0007669"/>
    <property type="project" value="TreeGrafter"/>
</dbReference>
<dbReference type="EMBL" id="DQ315365">
    <property type="protein sequence ID" value="ABC41930.1"/>
    <property type="molecule type" value="Genomic_DNA"/>
</dbReference>
<dbReference type="GO" id="GO:0035861">
    <property type="term" value="C:site of double-strand break"/>
    <property type="evidence" value="ECO:0007669"/>
    <property type="project" value="TreeGrafter"/>
</dbReference>
<dbReference type="GO" id="GO:0046975">
    <property type="term" value="F:histone H3K36 methyltransferase activity"/>
    <property type="evidence" value="ECO:0007669"/>
    <property type="project" value="TreeGrafter"/>
</dbReference>
<protein>
    <submittedName>
        <fullName evidence="1">Transposase</fullName>
    </submittedName>
</protein>
<dbReference type="Gene3D" id="3.30.420.10">
    <property type="entry name" value="Ribonuclease H-like superfamily/Ribonuclease H"/>
    <property type="match status" value="1"/>
</dbReference>
<dbReference type="GO" id="GO:0006303">
    <property type="term" value="P:double-strand break repair via nonhomologous end joining"/>
    <property type="evidence" value="ECO:0007669"/>
    <property type="project" value="TreeGrafter"/>
</dbReference>
<dbReference type="InterPro" id="IPR036397">
    <property type="entry name" value="RNaseH_sf"/>
</dbReference>
<accession>Q2PNZ5</accession>
<dbReference type="InterPro" id="IPR052709">
    <property type="entry name" value="Transposase-MT_Hybrid"/>
</dbReference>
<dbReference type="GO" id="GO:0000014">
    <property type="term" value="F:single-stranded DNA endodeoxyribonuclease activity"/>
    <property type="evidence" value="ECO:0007669"/>
    <property type="project" value="TreeGrafter"/>
</dbReference>